<sequence>MLWIGNYPSFPRPTPEFSGSCVLNSSCAVPLILSLMDGEASSVAEFEKVLCEFDMQDFTGHAQDPLPETKTSAFPKKTSTDLSDFTRISASGLGDVLETEAVAGLPADSDSVSASEMGSVVPSIACSLSSPLDPHLAPDSAPVDVSETLGTEGVYAGCSGVHLCDSDEPYMIPDVDWVSTGDALLADLESTTSHISKQGVFLPEETPYSCPRGSDSYQDVSSPPRVISPPAETLNGSWVEKPESKHSSTQSFNSAPKSSSPRVSQSEEEHVYSFPNKQKSIESPTAVMNSSLGSNLSELDRLLLELNAVQHSTPSFPAEETYPPKPASNTQRYVPENGVSSVVKAAPPKIEKPKRNIPAKVIEEVRPSVESLLNQLESSVPAAVPVSSVPMVSELRGVQEETPAQQQARISASSATRELDELMASLSDFKVQSNIMAQGKSSPTSVPKQGNKLDNMLGSLQSDLNRLGVQTVAKGVCGACKKPIAGQVVTAMGRTWHPEHFVCTQCQEEIGSRNFFERDGQPYCEKDYHSLFSPRCYYCSGPILDKVVTALDKTWHPEHFFCAQCGSFFGPEGFHEKEGKAYCRKDYFDMFAPKCGGCARAILENYISALNSLWHPECFVCRECFTPFVNGSFFEHEGQPYCEAHYHERRGSLCSGCQKPITGRCITAMGKKFHPEHFVCAFCLKQLNKGTFKEQNDKPYCQSCFVKLFS</sequence>
<reference evidence="2" key="1">
    <citation type="submission" date="2025-08" db="UniProtKB">
        <authorList>
            <consortium name="RefSeq"/>
        </authorList>
    </citation>
    <scope>IDENTIFICATION</scope>
    <source>
        <strain evidence="2">Tuebingen</strain>
        <tissue evidence="2">Fibroblasts and whole tissue</tissue>
    </source>
</reference>
<gene>
    <name evidence="2" type="primary">pxna</name>
    <name evidence="2" type="synonym">pxn</name>
    <name evidence="2" type="synonym">wu:fw71f12</name>
</gene>
<proteinExistence type="predicted"/>
<dbReference type="RefSeq" id="XP_073806162.1">
    <property type="nucleotide sequence ID" value="XM_073950061.1"/>
</dbReference>
<name>A0AC58JI52_DANRE</name>
<evidence type="ECO:0000313" key="2">
    <source>
        <dbReference type="RefSeq" id="XP_073806162.1"/>
    </source>
</evidence>
<keyword evidence="1" id="KW-1185">Reference proteome</keyword>
<protein>
    <submittedName>
        <fullName evidence="2">Paxillin a isoform X4</fullName>
    </submittedName>
</protein>
<organism evidence="1 2">
    <name type="scientific">Danio rerio</name>
    <name type="common">Zebrafish</name>
    <name type="synonym">Brachydanio rerio</name>
    <dbReference type="NCBI Taxonomy" id="7955"/>
    <lineage>
        <taxon>Eukaryota</taxon>
        <taxon>Metazoa</taxon>
        <taxon>Chordata</taxon>
        <taxon>Craniata</taxon>
        <taxon>Vertebrata</taxon>
        <taxon>Euteleostomi</taxon>
        <taxon>Actinopterygii</taxon>
        <taxon>Neopterygii</taxon>
        <taxon>Teleostei</taxon>
        <taxon>Ostariophysi</taxon>
        <taxon>Cypriniformes</taxon>
        <taxon>Danionidae</taxon>
        <taxon>Danioninae</taxon>
        <taxon>Danio</taxon>
    </lineage>
</organism>
<evidence type="ECO:0000313" key="1">
    <source>
        <dbReference type="Proteomes" id="UP000000437"/>
    </source>
</evidence>
<accession>A0AC58JI52</accession>
<dbReference type="Proteomes" id="UP000000437">
    <property type="component" value="Chromosome 5"/>
</dbReference>